<protein>
    <submittedName>
        <fullName evidence="1">SIR2 family protein</fullName>
    </submittedName>
</protein>
<dbReference type="EMBL" id="JBGEHV010000014">
    <property type="protein sequence ID" value="MEY8039804.1"/>
    <property type="molecule type" value="Genomic_DNA"/>
</dbReference>
<evidence type="ECO:0000313" key="2">
    <source>
        <dbReference type="Proteomes" id="UP001564626"/>
    </source>
</evidence>
<accession>A0ABV4CK67</accession>
<dbReference type="RefSeq" id="WP_345365012.1">
    <property type="nucleotide sequence ID" value="NZ_BAABII010000012.1"/>
</dbReference>
<evidence type="ECO:0000313" key="1">
    <source>
        <dbReference type="EMBL" id="MEY8039804.1"/>
    </source>
</evidence>
<proteinExistence type="predicted"/>
<sequence>MIEGATSPGEDPHARLARIFERAAEPPAVLLGAGASMPQLPVARDLKQEILTRTADMARSRPADLDQLRERIDQPHFTLELLCSMLRYRCAPAYDAVAMWSALCSGVPPSRLTSTIASLRSAGMIGPIVTTNFDATCMSALERSEQRFRVITEWQVRDADEMPEQSDICALHGTTYRAADGEFAPPLSATVRGLARPFTPGMRHYLAGLFRPGRPVVVVGYSGQDHYDVNPLLRELHREDADRLREWMWICHRERDRDDVPAVVAARHVVGDATELLGALCAERGLPVAGGEDVETVDWRGNLRAVFRGFDLPADGVDDFFQDLRSNIAGAWAVLEHYRLFSGGYDTAVTLTFGGVKDENADADHLSFRFGGRRLPFGKLLHASAVYRTEDASSDGYPQSLGLLNDALTALETACEAEDESARAEERALVRVGIAIAEDYLGLIDRKLAMRTGGSAAEHLRAEAIAHFQRCRERAEDAGQLLAATRRGSEPELIEDLVQHRTWALIGQANMARTLDRAAAVEAYDAVVALQLAVMAEQRGSGEVAGYDEVVVFAPQLWLRASEWLKAILDCSGERDAPVSWDRIDDRWRAFADKSYRTCLNAYAEYNALSSQLNSRYPAYFETRILYFAARAQARNAFAEPERRAARSAAEQAFAELRALAEANPDVSPTWVGNAEERFARIALNW</sequence>
<organism evidence="1 2">
    <name type="scientific">Saccharopolyspora cebuensis</name>
    <dbReference type="NCBI Taxonomy" id="418759"/>
    <lineage>
        <taxon>Bacteria</taxon>
        <taxon>Bacillati</taxon>
        <taxon>Actinomycetota</taxon>
        <taxon>Actinomycetes</taxon>
        <taxon>Pseudonocardiales</taxon>
        <taxon>Pseudonocardiaceae</taxon>
        <taxon>Saccharopolyspora</taxon>
    </lineage>
</organism>
<keyword evidence="2" id="KW-1185">Reference proteome</keyword>
<name>A0ABV4CK67_9PSEU</name>
<reference evidence="1 2" key="1">
    <citation type="submission" date="2024-08" db="EMBL/GenBank/DDBJ databases">
        <title>Genome mining of Saccharopolyspora cebuensis PGLac3 from Nigerian medicinal plant.</title>
        <authorList>
            <person name="Ezeobiora C.E."/>
            <person name="Igbokwe N.H."/>
            <person name="Amin D.H."/>
            <person name="Mendie U.E."/>
        </authorList>
    </citation>
    <scope>NUCLEOTIDE SEQUENCE [LARGE SCALE GENOMIC DNA]</scope>
    <source>
        <strain evidence="1 2">PGLac3</strain>
    </source>
</reference>
<dbReference type="Pfam" id="PF13289">
    <property type="entry name" value="SIR2_2"/>
    <property type="match status" value="1"/>
</dbReference>
<dbReference type="Proteomes" id="UP001564626">
    <property type="component" value="Unassembled WGS sequence"/>
</dbReference>
<comment type="caution">
    <text evidence="1">The sequence shown here is derived from an EMBL/GenBank/DDBJ whole genome shotgun (WGS) entry which is preliminary data.</text>
</comment>
<gene>
    <name evidence="1" type="ORF">AB8O55_10390</name>
</gene>